<dbReference type="PROSITE" id="PS51007">
    <property type="entry name" value="CYTC"/>
    <property type="match status" value="1"/>
</dbReference>
<dbReference type="NCBIfam" id="TIGR03075">
    <property type="entry name" value="PQQ_enz_alc_DH"/>
    <property type="match status" value="1"/>
</dbReference>
<accession>A0ABT5WTS8</accession>
<dbReference type="Gene3D" id="1.10.760.10">
    <property type="entry name" value="Cytochrome c-like domain"/>
    <property type="match status" value="1"/>
</dbReference>
<evidence type="ECO:0000256" key="10">
    <source>
        <dbReference type="ARBA" id="ARBA00023004"/>
    </source>
</evidence>
<keyword evidence="16" id="KW-1185">Reference proteome</keyword>
<evidence type="ECO:0000256" key="2">
    <source>
        <dbReference type="ARBA" id="ARBA00001931"/>
    </source>
</evidence>
<comment type="caution">
    <text evidence="15">The sequence shown here is derived from an EMBL/GenBank/DDBJ whole genome shotgun (WGS) entry which is preliminary data.</text>
</comment>
<dbReference type="InterPro" id="IPR018391">
    <property type="entry name" value="PQQ_b-propeller_rpt"/>
</dbReference>
<keyword evidence="4 12" id="KW-0349">Heme</keyword>
<dbReference type="InterPro" id="IPR017512">
    <property type="entry name" value="PQQ_MeOH/EtOH_DH"/>
</dbReference>
<evidence type="ECO:0000256" key="4">
    <source>
        <dbReference type="ARBA" id="ARBA00022617"/>
    </source>
</evidence>
<dbReference type="Pfam" id="PF13442">
    <property type="entry name" value="Cytochrome_CBB3"/>
    <property type="match status" value="1"/>
</dbReference>
<dbReference type="SUPFAM" id="SSF50998">
    <property type="entry name" value="Quinoprotein alcohol dehydrogenase-like"/>
    <property type="match status" value="1"/>
</dbReference>
<evidence type="ECO:0000256" key="12">
    <source>
        <dbReference type="PROSITE-ProRule" id="PRU00433"/>
    </source>
</evidence>
<evidence type="ECO:0000256" key="9">
    <source>
        <dbReference type="ARBA" id="ARBA00023002"/>
    </source>
</evidence>
<keyword evidence="8" id="KW-0634">PQQ</keyword>
<feature type="chain" id="PRO_5047255974" evidence="13">
    <location>
        <begin position="32"/>
        <end position="700"/>
    </location>
</feature>
<reference evidence="15 16" key="1">
    <citation type="submission" date="2023-03" db="EMBL/GenBank/DDBJ databases">
        <title>NovoSphingobium album sp. nov. isolated from polycyclic aromatic hydrocarbons- and heavy-metal polluted soil.</title>
        <authorList>
            <person name="Liu Z."/>
            <person name="Wang K."/>
        </authorList>
    </citation>
    <scope>NUCLEOTIDE SEQUENCE [LARGE SCALE GENOMIC DNA]</scope>
    <source>
        <strain evidence="15 16">H3SJ31-1</strain>
    </source>
</reference>
<dbReference type="EMBL" id="JARESE010000056">
    <property type="protein sequence ID" value="MDE8653298.1"/>
    <property type="molecule type" value="Genomic_DNA"/>
</dbReference>
<feature type="signal peptide" evidence="13">
    <location>
        <begin position="1"/>
        <end position="31"/>
    </location>
</feature>
<keyword evidence="6 13" id="KW-0732">Signal</keyword>
<keyword evidence="5 12" id="KW-0479">Metal-binding</keyword>
<dbReference type="EC" id="1.1.2.-" evidence="15"/>
<evidence type="ECO:0000256" key="5">
    <source>
        <dbReference type="ARBA" id="ARBA00022723"/>
    </source>
</evidence>
<evidence type="ECO:0000313" key="16">
    <source>
        <dbReference type="Proteomes" id="UP001216253"/>
    </source>
</evidence>
<evidence type="ECO:0000256" key="1">
    <source>
        <dbReference type="ARBA" id="ARBA00001913"/>
    </source>
</evidence>
<evidence type="ECO:0000313" key="15">
    <source>
        <dbReference type="EMBL" id="MDE8653298.1"/>
    </source>
</evidence>
<evidence type="ECO:0000256" key="7">
    <source>
        <dbReference type="ARBA" id="ARBA00022837"/>
    </source>
</evidence>
<evidence type="ECO:0000256" key="3">
    <source>
        <dbReference type="ARBA" id="ARBA00008156"/>
    </source>
</evidence>
<feature type="domain" description="Cytochrome c" evidence="14">
    <location>
        <begin position="612"/>
        <end position="690"/>
    </location>
</feature>
<comment type="cofactor">
    <cofactor evidence="1">
        <name>Ca(2+)</name>
        <dbReference type="ChEBI" id="CHEBI:29108"/>
    </cofactor>
</comment>
<dbReference type="Gene3D" id="2.140.10.10">
    <property type="entry name" value="Quinoprotein alcohol dehydrogenase-like superfamily"/>
    <property type="match status" value="1"/>
</dbReference>
<dbReference type="GO" id="GO:0016491">
    <property type="term" value="F:oxidoreductase activity"/>
    <property type="evidence" value="ECO:0007669"/>
    <property type="project" value="UniProtKB-KW"/>
</dbReference>
<keyword evidence="9 15" id="KW-0560">Oxidoreductase</keyword>
<dbReference type="Pfam" id="PF01011">
    <property type="entry name" value="PQQ"/>
    <property type="match status" value="2"/>
</dbReference>
<gene>
    <name evidence="15" type="ORF">PYV00_16485</name>
</gene>
<comment type="cofactor">
    <cofactor evidence="2">
        <name>pyrroloquinoline quinone</name>
        <dbReference type="ChEBI" id="CHEBI:58442"/>
    </cofactor>
</comment>
<keyword evidence="10 12" id="KW-0408">Iron</keyword>
<organism evidence="15 16">
    <name type="scientific">Novosphingobium album</name>
    <name type="common">ex Liu et al. 2023</name>
    <dbReference type="NCBI Taxonomy" id="3031130"/>
    <lineage>
        <taxon>Bacteria</taxon>
        <taxon>Pseudomonadati</taxon>
        <taxon>Pseudomonadota</taxon>
        <taxon>Alphaproteobacteria</taxon>
        <taxon>Sphingomonadales</taxon>
        <taxon>Sphingomonadaceae</taxon>
        <taxon>Novosphingobium</taxon>
    </lineage>
</organism>
<dbReference type="Proteomes" id="UP001216253">
    <property type="component" value="Unassembled WGS sequence"/>
</dbReference>
<evidence type="ECO:0000256" key="13">
    <source>
        <dbReference type="SAM" id="SignalP"/>
    </source>
</evidence>
<keyword evidence="11" id="KW-1015">Disulfide bond</keyword>
<dbReference type="InterPro" id="IPR002372">
    <property type="entry name" value="PQQ_rpt_dom"/>
</dbReference>
<evidence type="ECO:0000256" key="11">
    <source>
        <dbReference type="ARBA" id="ARBA00023157"/>
    </source>
</evidence>
<dbReference type="PANTHER" id="PTHR32303">
    <property type="entry name" value="QUINOPROTEIN ALCOHOL DEHYDROGENASE (CYTOCHROME C)"/>
    <property type="match status" value="1"/>
</dbReference>
<dbReference type="SMART" id="SM00564">
    <property type="entry name" value="PQQ"/>
    <property type="match status" value="5"/>
</dbReference>
<keyword evidence="7" id="KW-0106">Calcium</keyword>
<dbReference type="InterPro" id="IPR011047">
    <property type="entry name" value="Quinoprotein_ADH-like_sf"/>
</dbReference>
<name>A0ABT5WTS8_9SPHN</name>
<dbReference type="InterPro" id="IPR009056">
    <property type="entry name" value="Cyt_c-like_dom"/>
</dbReference>
<sequence length="700" mass="74433">MARIWKPRAGIAMLGALTLATLALSGGALLAAGSADDGADWPAYGRTGAAQHYSPLAEIDQGNVARLGLAWSLDLPLGNTQVQPLAVDGVLYFATGLSVVRAVDAATGRQLWEYDPQAAGKAGKNLRFGWGVRGIAFAQGKVITGTQDGRLIAIDAMTGKPVWSVQTYPSDYPAYISGAPRVFGDKVLIGYGGTAGPTRGYVTAYDVATGQQRWRFWTVPGNPADGFENEAMKMAARTWAGEWWKFGGGADVWNATAYDPETDTVYIGTGSGYPWNRQLRSADAKGDRGDNLFVCSIIALDGKTGAYKWHYQVVPGETWDFDATMDMELADITIAGKPRKVLIQAPKNGFFYVIDRITGQLISAEPFVPVTWAKGIDPKTGRPIEAEGARYRDGGMVFLQPSGMGGHNWMPMAYSPKSGLAYIPANQFEMGYGDGSKTWTIPTDRTVSGAVNIAGGEAMGRSRATGALLAWSPVTQKPVWRVEHPSYLNGGVLATGGGLVFQGTVDGYLTAYAADSGKVLWRFDAGAPLMGTPIAYKANGREYVSVITGLGMNLVASAGAIMGPDFERRYRLDPQTQARRVLTFALGGKGTLPAPASPAPPVAAADTPFDKDAAMIGLYAFAAHCGTCHGALAIGSTQGPDLRRSPLILDRAAFAQVVKAGALEARGMPRFGEFEDGKVEGLRQYLLQRSAELARDQAGQ</sequence>
<proteinExistence type="inferred from homology"/>
<evidence type="ECO:0000256" key="6">
    <source>
        <dbReference type="ARBA" id="ARBA00022729"/>
    </source>
</evidence>
<dbReference type="InterPro" id="IPR036909">
    <property type="entry name" value="Cyt_c-like_dom_sf"/>
</dbReference>
<evidence type="ECO:0000259" key="14">
    <source>
        <dbReference type="PROSITE" id="PS51007"/>
    </source>
</evidence>
<dbReference type="RefSeq" id="WP_275229409.1">
    <property type="nucleotide sequence ID" value="NZ_JARESE010000056.1"/>
</dbReference>
<dbReference type="SUPFAM" id="SSF46626">
    <property type="entry name" value="Cytochrome c"/>
    <property type="match status" value="1"/>
</dbReference>
<comment type="similarity">
    <text evidence="3">Belongs to the bacterial PQQ dehydrogenase family.</text>
</comment>
<evidence type="ECO:0000256" key="8">
    <source>
        <dbReference type="ARBA" id="ARBA00022891"/>
    </source>
</evidence>
<protein>
    <submittedName>
        <fullName evidence="15">PQQ-dependent dehydrogenase, methanol/ethanol family</fullName>
        <ecNumber evidence="15">1.1.2.-</ecNumber>
    </submittedName>
</protein>